<dbReference type="InterPro" id="IPR044492">
    <property type="entry name" value="P_typ_ATPase_HD_dom"/>
</dbReference>
<dbReference type="Gene3D" id="3.40.1110.10">
    <property type="entry name" value="Calcium-transporting ATPase, cytoplasmic domain N"/>
    <property type="match status" value="1"/>
</dbReference>
<accession>A0AAD9AK19</accession>
<evidence type="ECO:0000256" key="11">
    <source>
        <dbReference type="ARBA" id="ARBA00022967"/>
    </source>
</evidence>
<evidence type="ECO:0000256" key="10">
    <source>
        <dbReference type="ARBA" id="ARBA00022842"/>
    </source>
</evidence>
<comment type="caution">
    <text evidence="17">Lacks conserved residue(s) required for the propagation of feature annotation.</text>
</comment>
<dbReference type="SFLD" id="SFLDF00027">
    <property type="entry name" value="p-type_atpase"/>
    <property type="match status" value="1"/>
</dbReference>
<name>A0AAD9AK19_9PEZI</name>
<evidence type="ECO:0000256" key="16">
    <source>
        <dbReference type="ARBA" id="ARBA00059328"/>
    </source>
</evidence>
<protein>
    <recommendedName>
        <fullName evidence="17">Calcium-transporting ATPase</fullName>
        <ecNumber evidence="17">7.2.2.10</ecNumber>
    </recommendedName>
</protein>
<dbReference type="PRINTS" id="PR00119">
    <property type="entry name" value="CATATPASE"/>
</dbReference>
<evidence type="ECO:0000256" key="4">
    <source>
        <dbReference type="ARBA" id="ARBA00022568"/>
    </source>
</evidence>
<dbReference type="FunFam" id="2.70.150.10:FF:000028">
    <property type="entry name" value="Calcium-transporting ATPase"/>
    <property type="match status" value="1"/>
</dbReference>
<dbReference type="InterPro" id="IPR023298">
    <property type="entry name" value="ATPase_P-typ_TM_dom_sf"/>
</dbReference>
<dbReference type="Pfam" id="PF00122">
    <property type="entry name" value="E1-E2_ATPase"/>
    <property type="match status" value="1"/>
</dbReference>
<keyword evidence="13 17" id="KW-0406">Ion transport</keyword>
<keyword evidence="10" id="KW-0460">Magnesium</keyword>
<evidence type="ECO:0000259" key="19">
    <source>
        <dbReference type="SMART" id="SM00831"/>
    </source>
</evidence>
<dbReference type="Pfam" id="PF13246">
    <property type="entry name" value="Cation_ATPase"/>
    <property type="match status" value="1"/>
</dbReference>
<dbReference type="GO" id="GO:0005524">
    <property type="term" value="F:ATP binding"/>
    <property type="evidence" value="ECO:0007669"/>
    <property type="project" value="UniProtKB-KW"/>
</dbReference>
<comment type="subcellular location">
    <subcellularLocation>
        <location evidence="17">Membrane</location>
        <topology evidence="17">Multi-pass membrane protein</topology>
    </subcellularLocation>
    <subcellularLocation>
        <location evidence="1">Vacuole membrane</location>
        <topology evidence="1">Multi-pass membrane protein</topology>
    </subcellularLocation>
</comment>
<dbReference type="SUPFAM" id="SSF56784">
    <property type="entry name" value="HAD-like"/>
    <property type="match status" value="1"/>
</dbReference>
<dbReference type="GO" id="GO:0006874">
    <property type="term" value="P:intracellular calcium ion homeostasis"/>
    <property type="evidence" value="ECO:0007669"/>
    <property type="project" value="UniProtKB-ARBA"/>
</dbReference>
<dbReference type="NCBIfam" id="TIGR01494">
    <property type="entry name" value="ATPase_P-type"/>
    <property type="match status" value="2"/>
</dbReference>
<organism evidence="20 21">
    <name type="scientific">Colletotrichum chrysophilum</name>
    <dbReference type="NCBI Taxonomy" id="1836956"/>
    <lineage>
        <taxon>Eukaryota</taxon>
        <taxon>Fungi</taxon>
        <taxon>Dikarya</taxon>
        <taxon>Ascomycota</taxon>
        <taxon>Pezizomycotina</taxon>
        <taxon>Sordariomycetes</taxon>
        <taxon>Hypocreomycetidae</taxon>
        <taxon>Glomerellales</taxon>
        <taxon>Glomerellaceae</taxon>
        <taxon>Colletotrichum</taxon>
        <taxon>Colletotrichum gloeosporioides species complex</taxon>
    </lineage>
</organism>
<keyword evidence="3" id="KW-0926">Vacuole</keyword>
<dbReference type="Gene3D" id="3.40.50.1000">
    <property type="entry name" value="HAD superfamily/HAD-like"/>
    <property type="match status" value="1"/>
</dbReference>
<dbReference type="PROSITE" id="PS00154">
    <property type="entry name" value="ATPASE_E1_E2"/>
    <property type="match status" value="1"/>
</dbReference>
<evidence type="ECO:0000256" key="18">
    <source>
        <dbReference type="SAM" id="MobiDB-lite"/>
    </source>
</evidence>
<dbReference type="Gene3D" id="2.70.150.10">
    <property type="entry name" value="Calcium-transporting ATPase, cytoplasmic transduction domain A"/>
    <property type="match status" value="1"/>
</dbReference>
<dbReference type="SUPFAM" id="SSF81653">
    <property type="entry name" value="Calcium ATPase, transduction domain A"/>
    <property type="match status" value="1"/>
</dbReference>
<evidence type="ECO:0000256" key="17">
    <source>
        <dbReference type="RuleBase" id="RU361146"/>
    </source>
</evidence>
<dbReference type="EC" id="7.2.2.10" evidence="17"/>
<dbReference type="InterPro" id="IPR008250">
    <property type="entry name" value="ATPase_P-typ_transduc_dom_A_sf"/>
</dbReference>
<dbReference type="CDD" id="cd02081">
    <property type="entry name" value="P-type_ATPase_Ca_PMCA-like"/>
    <property type="match status" value="1"/>
</dbReference>
<feature type="transmembrane region" description="Helical" evidence="17">
    <location>
        <begin position="355"/>
        <end position="377"/>
    </location>
</feature>
<evidence type="ECO:0000256" key="1">
    <source>
        <dbReference type="ARBA" id="ARBA00004128"/>
    </source>
</evidence>
<feature type="transmembrane region" description="Helical" evidence="17">
    <location>
        <begin position="859"/>
        <end position="877"/>
    </location>
</feature>
<keyword evidence="4 17" id="KW-0109">Calcium transport</keyword>
<keyword evidence="2 17" id="KW-0813">Transport</keyword>
<dbReference type="GO" id="GO:0005388">
    <property type="term" value="F:P-type calcium transporter activity"/>
    <property type="evidence" value="ECO:0007669"/>
    <property type="project" value="UniProtKB-EC"/>
</dbReference>
<comment type="catalytic activity">
    <reaction evidence="15 17">
        <text>Ca(2+)(in) + ATP + H2O = Ca(2+)(out) + ADP + phosphate + H(+)</text>
        <dbReference type="Rhea" id="RHEA:18105"/>
        <dbReference type="ChEBI" id="CHEBI:15377"/>
        <dbReference type="ChEBI" id="CHEBI:15378"/>
        <dbReference type="ChEBI" id="CHEBI:29108"/>
        <dbReference type="ChEBI" id="CHEBI:30616"/>
        <dbReference type="ChEBI" id="CHEBI:43474"/>
        <dbReference type="ChEBI" id="CHEBI:456216"/>
        <dbReference type="EC" id="7.2.2.10"/>
    </reaction>
</comment>
<dbReference type="EMBL" id="JAQOWY010000218">
    <property type="protein sequence ID" value="KAK1846964.1"/>
    <property type="molecule type" value="Genomic_DNA"/>
</dbReference>
<dbReference type="GO" id="GO:0005774">
    <property type="term" value="C:vacuolar membrane"/>
    <property type="evidence" value="ECO:0007669"/>
    <property type="project" value="UniProtKB-SubCell"/>
</dbReference>
<evidence type="ECO:0000256" key="3">
    <source>
        <dbReference type="ARBA" id="ARBA00022554"/>
    </source>
</evidence>
<evidence type="ECO:0000256" key="14">
    <source>
        <dbReference type="ARBA" id="ARBA00023136"/>
    </source>
</evidence>
<sequence length="1164" mass="126574">MTAMEDEITSLPPIGSMPDGRKTTIAASAAIENLDDEDNAPGSKFAFSPSQLHRLIENRNPKSPLAFGGLQGLALGLRTDVNAGLGVDEDILDEHSISAETIANSKSAGAQTKADQKGTEAPGQTPGNFTDRRATYGENRVPRRKPKTFLQLLWMAFNDKLMFLLTASAVVSLALGIYQSVGSDEQGARIEWVEGVSILVAVVVIVVATAVNDYQKNYKFQKLNQKKEERMVTVVRSGKHQSISIFDVLVGDVLHIEAGDVVPADSILIQGFDIQCDESALTGESDLLVKTPASASIENDNDPFILGGTKATTGVGTYLVLAVGADSSYGRIMMSLHDDVEETPLQQKLGVLAKYIIRFGLMAGGIFFAIMFIRFLVDLKHIQGGPKEKGHAFLDVLILSITIIVIAVPEGLPLTVTLALAFATTRMLKDNNLVRLLRSCEIMGNATTVCSDKTGTLTQNKMSVVAGILGPAALFRDVGFPYGHDHDIPLTNEFIASLPNTIRELIKTSFSLNSTAIETTDCNNFVGSSTETALLKFSVEHLGMGSVSEERTNGNIVQVIPFDASKKWMAVVIRLGDGRYRMLVKGAAEVILDRCVDILSDPASGSDVMKMTPNSIQRLKAIILGFAQRSLRVVSVAYRDFDQWPPAASNTTISLSDLVFIGAFGIRDPLRPEVIEAVRQCQSAGVFVRMVTGDNFFTGTAIAEECGIYTAGGIAMDGPTFRRLTSRQLDLVAPRLQVLTRSSPDDKVRLVTHLKSLDEVVAVTGDGTNDALALKAADVGFSMGISGTEVAKEASAIVLMDDNFASIAKAISWGRAVNDAAKKFLQFQFTINVTAGLLTVISALVGGTGASVFSVVQLLWINLIMDTFAALALGTDFPTPDLLKRKPEPRGVAVLNVTMWKMILGQSIYQLAVIFTFHYAGESIFQYHTEQQQRQLQTMTFNIYVWMQFFNQINSRRIDNQFNILEGILQNPWFMFVQAVTLAGQVIIIFLGGEAFQVAPLTGAQWGWSLMFGVLTIPVGMLVRLIPDWLLTTTWKMFALPWKSFTSRRTEPATATHSLVPVMGLFNRCLGTRKQTEGEDAVQTIQQNAGAPNEDPGKSGDLAEQQLDLEGIVEALRYGTAEVNAGIQLHPDTRKDDPVLVDLRQMGIPPSQNPALWQFMGSQL</sequence>
<gene>
    <name evidence="20" type="ORF">CCHR01_10417</name>
</gene>
<dbReference type="InterPro" id="IPR018303">
    <property type="entry name" value="ATPase_P-typ_P_site"/>
</dbReference>
<keyword evidence="9 17" id="KW-0067">ATP-binding</keyword>
<feature type="transmembrane region" description="Helical" evidence="17">
    <location>
        <begin position="973"/>
        <end position="993"/>
    </location>
</feature>
<dbReference type="NCBIfam" id="TIGR01517">
    <property type="entry name" value="ATPase-IIB_Ca"/>
    <property type="match status" value="1"/>
</dbReference>
<evidence type="ECO:0000256" key="6">
    <source>
        <dbReference type="ARBA" id="ARBA00022723"/>
    </source>
</evidence>
<dbReference type="InterPro" id="IPR023214">
    <property type="entry name" value="HAD_sf"/>
</dbReference>
<dbReference type="InterPro" id="IPR023299">
    <property type="entry name" value="ATPase_P-typ_cyto_dom_N"/>
</dbReference>
<dbReference type="SUPFAM" id="SSF81665">
    <property type="entry name" value="Calcium ATPase, transmembrane domain M"/>
    <property type="match status" value="1"/>
</dbReference>
<dbReference type="InterPro" id="IPR059000">
    <property type="entry name" value="ATPase_P-type_domA"/>
</dbReference>
<evidence type="ECO:0000256" key="12">
    <source>
        <dbReference type="ARBA" id="ARBA00022989"/>
    </source>
</evidence>
<dbReference type="FunFam" id="3.40.50.1000:FF:000018">
    <property type="entry name" value="Calcium-transporting ATPase"/>
    <property type="match status" value="1"/>
</dbReference>
<keyword evidence="8 17" id="KW-0106">Calcium</keyword>
<keyword evidence="6" id="KW-0479">Metal-binding</keyword>
<feature type="transmembrane region" description="Helical" evidence="17">
    <location>
        <begin position="829"/>
        <end position="853"/>
    </location>
</feature>
<comment type="caution">
    <text evidence="20">The sequence shown here is derived from an EMBL/GenBank/DDBJ whole genome shotgun (WGS) entry which is preliminary data.</text>
</comment>
<feature type="transmembrane region" description="Helical" evidence="17">
    <location>
        <begin position="1005"/>
        <end position="1026"/>
    </location>
</feature>
<dbReference type="InterPro" id="IPR004014">
    <property type="entry name" value="ATPase_P-typ_cation-transptr_N"/>
</dbReference>
<feature type="transmembrane region" description="Helical" evidence="17">
    <location>
        <begin position="161"/>
        <end position="180"/>
    </location>
</feature>
<evidence type="ECO:0000256" key="5">
    <source>
        <dbReference type="ARBA" id="ARBA00022692"/>
    </source>
</evidence>
<dbReference type="InterPro" id="IPR006408">
    <property type="entry name" value="P-type_ATPase_IIB"/>
</dbReference>
<evidence type="ECO:0000256" key="9">
    <source>
        <dbReference type="ARBA" id="ARBA00022840"/>
    </source>
</evidence>
<dbReference type="Pfam" id="PF00690">
    <property type="entry name" value="Cation_ATPase_N"/>
    <property type="match status" value="1"/>
</dbReference>
<dbReference type="InterPro" id="IPR036412">
    <property type="entry name" value="HAD-like_sf"/>
</dbReference>
<dbReference type="InterPro" id="IPR001757">
    <property type="entry name" value="P_typ_ATPase"/>
</dbReference>
<dbReference type="GO" id="GO:0046872">
    <property type="term" value="F:metal ion binding"/>
    <property type="evidence" value="ECO:0007669"/>
    <property type="project" value="UniProtKB-KW"/>
</dbReference>
<dbReference type="Proteomes" id="UP001243330">
    <property type="component" value="Unassembled WGS sequence"/>
</dbReference>
<keyword evidence="14 17" id="KW-0472">Membrane</keyword>
<dbReference type="SFLD" id="SFLDS00003">
    <property type="entry name" value="Haloacid_Dehalogenase"/>
    <property type="match status" value="1"/>
</dbReference>
<dbReference type="Gene3D" id="1.20.1110.10">
    <property type="entry name" value="Calcium-transporting ATPase, transmembrane domain"/>
    <property type="match status" value="1"/>
</dbReference>
<comment type="function">
    <text evidence="17">Catalyzes the hydrolysis of ATP coupled with the transport of calcium.</text>
</comment>
<dbReference type="InterPro" id="IPR006068">
    <property type="entry name" value="ATPase_P-typ_cation-transptr_C"/>
</dbReference>
<reference evidence="20" key="1">
    <citation type="submission" date="2023-01" db="EMBL/GenBank/DDBJ databases">
        <title>Colletotrichum chrysophilum M932 genome sequence.</title>
        <authorList>
            <person name="Baroncelli R."/>
        </authorList>
    </citation>
    <scope>NUCLEOTIDE SEQUENCE</scope>
    <source>
        <strain evidence="20">M932</strain>
    </source>
</reference>
<proteinExistence type="inferred from homology"/>
<feature type="region of interest" description="Disordered" evidence="18">
    <location>
        <begin position="1"/>
        <end position="21"/>
    </location>
</feature>
<evidence type="ECO:0000313" key="20">
    <source>
        <dbReference type="EMBL" id="KAK1846964.1"/>
    </source>
</evidence>
<dbReference type="SFLD" id="SFLDG00002">
    <property type="entry name" value="C1.7:_P-type_atpase_like"/>
    <property type="match status" value="1"/>
</dbReference>
<dbReference type="SMART" id="SM00831">
    <property type="entry name" value="Cation_ATPase_N"/>
    <property type="match status" value="1"/>
</dbReference>
<feature type="transmembrane region" description="Helical" evidence="17">
    <location>
        <begin position="192"/>
        <end position="212"/>
    </location>
</feature>
<keyword evidence="21" id="KW-1185">Reference proteome</keyword>
<evidence type="ECO:0000256" key="2">
    <source>
        <dbReference type="ARBA" id="ARBA00022448"/>
    </source>
</evidence>
<keyword evidence="12 17" id="KW-1133">Transmembrane helix</keyword>
<evidence type="ECO:0000256" key="15">
    <source>
        <dbReference type="ARBA" id="ARBA00048694"/>
    </source>
</evidence>
<dbReference type="GO" id="GO:0005886">
    <property type="term" value="C:plasma membrane"/>
    <property type="evidence" value="ECO:0007669"/>
    <property type="project" value="TreeGrafter"/>
</dbReference>
<dbReference type="AlphaFoldDB" id="A0AAD9AK19"/>
<comment type="function">
    <text evidence="16">This magnesium-dependent enzyme catalyzes the hydrolysis of ATP coupled with the transport of calcium. Transports the calcium to the vacuole and participates in the control of the cytosolic free calcium.</text>
</comment>
<keyword evidence="7 17" id="KW-0547">Nucleotide-binding</keyword>
<dbReference type="PANTHER" id="PTHR24093:SF369">
    <property type="entry name" value="CALCIUM-TRANSPORTING ATPASE"/>
    <property type="match status" value="1"/>
</dbReference>
<dbReference type="SUPFAM" id="SSF81660">
    <property type="entry name" value="Metal cation-transporting ATPase, ATP-binding domain N"/>
    <property type="match status" value="1"/>
</dbReference>
<evidence type="ECO:0000313" key="21">
    <source>
        <dbReference type="Proteomes" id="UP001243330"/>
    </source>
</evidence>
<feature type="domain" description="Cation-transporting P-type ATPase N-terminal" evidence="19">
    <location>
        <begin position="93"/>
        <end position="177"/>
    </location>
</feature>
<dbReference type="PRINTS" id="PR00121">
    <property type="entry name" value="NAKATPASE"/>
</dbReference>
<feature type="region of interest" description="Disordered" evidence="18">
    <location>
        <begin position="102"/>
        <end position="134"/>
    </location>
</feature>
<keyword evidence="5 17" id="KW-0812">Transmembrane</keyword>
<comment type="similarity">
    <text evidence="17">Belongs to the cation transport ATPase (P-type) (TC 3.A.3) family.</text>
</comment>
<dbReference type="PANTHER" id="PTHR24093">
    <property type="entry name" value="CATION TRANSPORTING ATPASE"/>
    <property type="match status" value="1"/>
</dbReference>
<evidence type="ECO:0000256" key="13">
    <source>
        <dbReference type="ARBA" id="ARBA00023065"/>
    </source>
</evidence>
<evidence type="ECO:0000256" key="8">
    <source>
        <dbReference type="ARBA" id="ARBA00022837"/>
    </source>
</evidence>
<dbReference type="Pfam" id="PF00689">
    <property type="entry name" value="Cation_ATPase_C"/>
    <property type="match status" value="1"/>
</dbReference>
<evidence type="ECO:0000256" key="7">
    <source>
        <dbReference type="ARBA" id="ARBA00022741"/>
    </source>
</evidence>
<keyword evidence="11" id="KW-1278">Translocase</keyword>
<dbReference type="GO" id="GO:0016887">
    <property type="term" value="F:ATP hydrolysis activity"/>
    <property type="evidence" value="ECO:0007669"/>
    <property type="project" value="InterPro"/>
</dbReference>
<feature type="transmembrane region" description="Helical" evidence="17">
    <location>
        <begin position="397"/>
        <end position="423"/>
    </location>
</feature>